<evidence type="ECO:0000313" key="2">
    <source>
        <dbReference type="Proteomes" id="UP000244005"/>
    </source>
</evidence>
<protein>
    <submittedName>
        <fullName evidence="1">Uncharacterized protein</fullName>
    </submittedName>
</protein>
<sequence length="139" mass="16725">MLLHEGSELLGAFSLRLVLEGPKDRANWRGLLKTIRRPPWQYFFSIGHKKLEIGEWTGTWQFLLWYIDARCMRRKFWEVLIAWMLVQVCSVEKMTSPPPRQENRKRARWRFFIDNTNRTLNMVSSIVDLYLLMTYNLSN</sequence>
<name>A0A2R6VYN7_MARPO</name>
<gene>
    <name evidence="1" type="ORF">MARPO_0520s0001</name>
</gene>
<reference evidence="2" key="1">
    <citation type="journal article" date="2017" name="Cell">
        <title>Insights into land plant evolution garnered from the Marchantia polymorpha genome.</title>
        <authorList>
            <person name="Bowman J.L."/>
            <person name="Kohchi T."/>
            <person name="Yamato K.T."/>
            <person name="Jenkins J."/>
            <person name="Shu S."/>
            <person name="Ishizaki K."/>
            <person name="Yamaoka S."/>
            <person name="Nishihama R."/>
            <person name="Nakamura Y."/>
            <person name="Berger F."/>
            <person name="Adam C."/>
            <person name="Aki S.S."/>
            <person name="Althoff F."/>
            <person name="Araki T."/>
            <person name="Arteaga-Vazquez M.A."/>
            <person name="Balasubrmanian S."/>
            <person name="Barry K."/>
            <person name="Bauer D."/>
            <person name="Boehm C.R."/>
            <person name="Briginshaw L."/>
            <person name="Caballero-Perez J."/>
            <person name="Catarino B."/>
            <person name="Chen F."/>
            <person name="Chiyoda S."/>
            <person name="Chovatia M."/>
            <person name="Davies K.M."/>
            <person name="Delmans M."/>
            <person name="Demura T."/>
            <person name="Dierschke T."/>
            <person name="Dolan L."/>
            <person name="Dorantes-Acosta A.E."/>
            <person name="Eklund D.M."/>
            <person name="Florent S.N."/>
            <person name="Flores-Sandoval E."/>
            <person name="Fujiyama A."/>
            <person name="Fukuzawa H."/>
            <person name="Galik B."/>
            <person name="Grimanelli D."/>
            <person name="Grimwood J."/>
            <person name="Grossniklaus U."/>
            <person name="Hamada T."/>
            <person name="Haseloff J."/>
            <person name="Hetherington A.J."/>
            <person name="Higo A."/>
            <person name="Hirakawa Y."/>
            <person name="Hundley H.N."/>
            <person name="Ikeda Y."/>
            <person name="Inoue K."/>
            <person name="Inoue S.I."/>
            <person name="Ishida S."/>
            <person name="Jia Q."/>
            <person name="Kakita M."/>
            <person name="Kanazawa T."/>
            <person name="Kawai Y."/>
            <person name="Kawashima T."/>
            <person name="Kennedy M."/>
            <person name="Kinose K."/>
            <person name="Kinoshita T."/>
            <person name="Kohara Y."/>
            <person name="Koide E."/>
            <person name="Komatsu K."/>
            <person name="Kopischke S."/>
            <person name="Kubo M."/>
            <person name="Kyozuka J."/>
            <person name="Lagercrantz U."/>
            <person name="Lin S.S."/>
            <person name="Lindquist E."/>
            <person name="Lipzen A.M."/>
            <person name="Lu C.W."/>
            <person name="De Luna E."/>
            <person name="Martienssen R.A."/>
            <person name="Minamino N."/>
            <person name="Mizutani M."/>
            <person name="Mizutani M."/>
            <person name="Mochizuki N."/>
            <person name="Monte I."/>
            <person name="Mosher R."/>
            <person name="Nagasaki H."/>
            <person name="Nakagami H."/>
            <person name="Naramoto S."/>
            <person name="Nishitani K."/>
            <person name="Ohtani M."/>
            <person name="Okamoto T."/>
            <person name="Okumura M."/>
            <person name="Phillips J."/>
            <person name="Pollak B."/>
            <person name="Reinders A."/>
            <person name="Rovekamp M."/>
            <person name="Sano R."/>
            <person name="Sawa S."/>
            <person name="Schmid M.W."/>
            <person name="Shirakawa M."/>
            <person name="Solano R."/>
            <person name="Spunde A."/>
            <person name="Suetsugu N."/>
            <person name="Sugano S."/>
            <person name="Sugiyama A."/>
            <person name="Sun R."/>
            <person name="Suzuki Y."/>
            <person name="Takenaka M."/>
            <person name="Takezawa D."/>
            <person name="Tomogane H."/>
            <person name="Tsuzuki M."/>
            <person name="Ueda T."/>
            <person name="Umeda M."/>
            <person name="Ward J.M."/>
            <person name="Watanabe Y."/>
            <person name="Yazaki K."/>
            <person name="Yokoyama R."/>
            <person name="Yoshitake Y."/>
            <person name="Yotsui I."/>
            <person name="Zachgo S."/>
            <person name="Schmutz J."/>
        </authorList>
    </citation>
    <scope>NUCLEOTIDE SEQUENCE [LARGE SCALE GENOMIC DNA]</scope>
    <source>
        <strain evidence="2">Tak-1</strain>
    </source>
</reference>
<evidence type="ECO:0000313" key="1">
    <source>
        <dbReference type="EMBL" id="PTQ26725.1"/>
    </source>
</evidence>
<proteinExistence type="predicted"/>
<dbReference type="Proteomes" id="UP000244005">
    <property type="component" value="Unassembled WGS sequence"/>
</dbReference>
<organism evidence="1 2">
    <name type="scientific">Marchantia polymorpha</name>
    <name type="common">Common liverwort</name>
    <name type="synonym">Marchantia aquatica</name>
    <dbReference type="NCBI Taxonomy" id="3197"/>
    <lineage>
        <taxon>Eukaryota</taxon>
        <taxon>Viridiplantae</taxon>
        <taxon>Streptophyta</taxon>
        <taxon>Embryophyta</taxon>
        <taxon>Marchantiophyta</taxon>
        <taxon>Marchantiopsida</taxon>
        <taxon>Marchantiidae</taxon>
        <taxon>Marchantiales</taxon>
        <taxon>Marchantiaceae</taxon>
        <taxon>Marchantia</taxon>
    </lineage>
</organism>
<dbReference type="EMBL" id="KZ773135">
    <property type="protein sequence ID" value="PTQ26725.1"/>
    <property type="molecule type" value="Genomic_DNA"/>
</dbReference>
<dbReference type="AlphaFoldDB" id="A0A2R6VYN7"/>
<dbReference type="Gramene" id="Mp1g08760.1">
    <property type="protein sequence ID" value="Mp1g08760.1.cds1"/>
    <property type="gene ID" value="Mp1g08760"/>
</dbReference>
<accession>A0A2R6VYN7</accession>
<keyword evidence="2" id="KW-1185">Reference proteome</keyword>